<sequence length="99" mass="11355">ETRIRNIEHVRHKETDRIDAVATELQRIGIDVKTFDDGLLITPGEIKPGVIQTYDDHRMAMSFALIGLRAKGIQIADPKCTAKTYPHYFDDLQRLCKNF</sequence>
<name>A0A3B1DE04_9ZZZZ</name>
<keyword evidence="1 3" id="KW-0808">Transferase</keyword>
<dbReference type="InterPro" id="IPR023193">
    <property type="entry name" value="EPSP_synthase_CS"/>
</dbReference>
<dbReference type="InterPro" id="IPR013792">
    <property type="entry name" value="RNA3'P_cycl/enolpyr_Trfase_a/b"/>
</dbReference>
<evidence type="ECO:0000256" key="1">
    <source>
        <dbReference type="ARBA" id="ARBA00022679"/>
    </source>
</evidence>
<dbReference type="AlphaFoldDB" id="A0A3B1DE04"/>
<evidence type="ECO:0000259" key="2">
    <source>
        <dbReference type="Pfam" id="PF00275"/>
    </source>
</evidence>
<dbReference type="InterPro" id="IPR001986">
    <property type="entry name" value="Enolpyruvate_Tfrase_dom"/>
</dbReference>
<dbReference type="EC" id="2.5.1.19" evidence="3"/>
<dbReference type="EMBL" id="UOGL01000461">
    <property type="protein sequence ID" value="VAX40559.1"/>
    <property type="molecule type" value="Genomic_DNA"/>
</dbReference>
<accession>A0A3B1DE04</accession>
<dbReference type="InterPro" id="IPR036968">
    <property type="entry name" value="Enolpyruvate_Tfrase_sf"/>
</dbReference>
<feature type="domain" description="Enolpyruvate transferase" evidence="2">
    <location>
        <begin position="1"/>
        <end position="92"/>
    </location>
</feature>
<dbReference type="GO" id="GO:0009423">
    <property type="term" value="P:chorismate biosynthetic process"/>
    <property type="evidence" value="ECO:0007669"/>
    <property type="project" value="TreeGrafter"/>
</dbReference>
<dbReference type="PANTHER" id="PTHR21090">
    <property type="entry name" value="AROM/DEHYDROQUINATE SYNTHASE"/>
    <property type="match status" value="1"/>
</dbReference>
<organism evidence="3">
    <name type="scientific">hydrothermal vent metagenome</name>
    <dbReference type="NCBI Taxonomy" id="652676"/>
    <lineage>
        <taxon>unclassified sequences</taxon>
        <taxon>metagenomes</taxon>
        <taxon>ecological metagenomes</taxon>
    </lineage>
</organism>
<proteinExistence type="predicted"/>
<dbReference type="SUPFAM" id="SSF55205">
    <property type="entry name" value="EPT/RTPC-like"/>
    <property type="match status" value="1"/>
</dbReference>
<dbReference type="PANTHER" id="PTHR21090:SF5">
    <property type="entry name" value="PENTAFUNCTIONAL AROM POLYPEPTIDE"/>
    <property type="match status" value="1"/>
</dbReference>
<feature type="non-terminal residue" evidence="3">
    <location>
        <position position="1"/>
    </location>
</feature>
<dbReference type="PROSITE" id="PS00885">
    <property type="entry name" value="EPSP_SYNTHASE_2"/>
    <property type="match status" value="1"/>
</dbReference>
<protein>
    <submittedName>
        <fullName evidence="3">3-phosphoshikimate 1-carboxyvinyltransferase</fullName>
        <ecNumber evidence="3">2.5.1.19</ecNumber>
    </submittedName>
</protein>
<evidence type="ECO:0000313" key="3">
    <source>
        <dbReference type="EMBL" id="VAX40559.1"/>
    </source>
</evidence>
<dbReference type="Gene3D" id="3.65.10.10">
    <property type="entry name" value="Enolpyruvate transferase domain"/>
    <property type="match status" value="1"/>
</dbReference>
<dbReference type="Pfam" id="PF00275">
    <property type="entry name" value="EPSP_synthase"/>
    <property type="match status" value="1"/>
</dbReference>
<dbReference type="GO" id="GO:0003866">
    <property type="term" value="F:3-phosphoshikimate 1-carboxyvinyltransferase activity"/>
    <property type="evidence" value="ECO:0007669"/>
    <property type="project" value="UniProtKB-EC"/>
</dbReference>
<gene>
    <name evidence="3" type="ORF">MNBD_PLANCTO02-200</name>
</gene>
<reference evidence="3" key="1">
    <citation type="submission" date="2018-06" db="EMBL/GenBank/DDBJ databases">
        <authorList>
            <person name="Zhirakovskaya E."/>
        </authorList>
    </citation>
    <scope>NUCLEOTIDE SEQUENCE</scope>
</reference>